<dbReference type="RefSeq" id="WP_006900683.1">
    <property type="nucleotide sequence ID" value="NZ_BAOQ01000022.1"/>
</dbReference>
<reference evidence="2 3" key="1">
    <citation type="submission" date="2013-02" db="EMBL/GenBank/DDBJ databases">
        <title>Whole genome shotgun sequence of Gordonia paraffinivorans NBRC 108238.</title>
        <authorList>
            <person name="Isaki-Nakamura S."/>
            <person name="Hosoyama A."/>
            <person name="Tsuchikane K."/>
            <person name="Ando Y."/>
            <person name="Baba S."/>
            <person name="Ohji S."/>
            <person name="Hamada M."/>
            <person name="Tamura T."/>
            <person name="Yamazoe A."/>
            <person name="Yamazaki S."/>
            <person name="Fujita N."/>
        </authorList>
    </citation>
    <scope>NUCLEOTIDE SEQUENCE [LARGE SCALE GENOMIC DNA]</scope>
    <source>
        <strain evidence="2 3">NBRC 108238</strain>
    </source>
</reference>
<name>A0ABQ0ILK5_9ACTN</name>
<dbReference type="EMBL" id="BAOQ01000022">
    <property type="protein sequence ID" value="GAC84449.1"/>
    <property type="molecule type" value="Genomic_DNA"/>
</dbReference>
<feature type="domain" description="NYN" evidence="1">
    <location>
        <begin position="115"/>
        <end position="165"/>
    </location>
</feature>
<proteinExistence type="predicted"/>
<evidence type="ECO:0000259" key="1">
    <source>
        <dbReference type="Pfam" id="PF01936"/>
    </source>
</evidence>
<dbReference type="InterPro" id="IPR021139">
    <property type="entry name" value="NYN"/>
</dbReference>
<protein>
    <recommendedName>
        <fullName evidence="1">NYN domain-containing protein</fullName>
    </recommendedName>
</protein>
<evidence type="ECO:0000313" key="2">
    <source>
        <dbReference type="EMBL" id="GAC84449.1"/>
    </source>
</evidence>
<gene>
    <name evidence="2" type="ORF">GP2_022_00650</name>
</gene>
<dbReference type="Pfam" id="PF01936">
    <property type="entry name" value="NYN"/>
    <property type="match status" value="1"/>
</dbReference>
<sequence length="178" mass="18932">MTATSTQISRPVRVRARKVRHEAARRRSQGRRLVLIDIESISGGGIRTLAEAEWAHRMLSAAIGFGDQEQVIIGVSKAGAVNTWPIWSSARHVLGSGIDGADHALLEVLRGENIADRFDEVVLASGDGIFADAVATLGIHGVSVTVVAHRSSLAKKLQMAASRTLTFSNSKNNTEGAA</sequence>
<keyword evidence="3" id="KW-1185">Reference proteome</keyword>
<dbReference type="Gene3D" id="3.40.50.1010">
    <property type="entry name" value="5'-nuclease"/>
    <property type="match status" value="1"/>
</dbReference>
<evidence type="ECO:0000313" key="3">
    <source>
        <dbReference type="Proteomes" id="UP000035021"/>
    </source>
</evidence>
<dbReference type="Proteomes" id="UP000035021">
    <property type="component" value="Unassembled WGS sequence"/>
</dbReference>
<comment type="caution">
    <text evidence="2">The sequence shown here is derived from an EMBL/GenBank/DDBJ whole genome shotgun (WGS) entry which is preliminary data.</text>
</comment>
<organism evidence="2 3">
    <name type="scientific">Gordonia paraffinivorans NBRC 108238</name>
    <dbReference type="NCBI Taxonomy" id="1223543"/>
    <lineage>
        <taxon>Bacteria</taxon>
        <taxon>Bacillati</taxon>
        <taxon>Actinomycetota</taxon>
        <taxon>Actinomycetes</taxon>
        <taxon>Mycobacteriales</taxon>
        <taxon>Gordoniaceae</taxon>
        <taxon>Gordonia</taxon>
    </lineage>
</organism>
<accession>A0ABQ0ILK5</accession>